<protein>
    <submittedName>
        <fullName evidence="1">Uncharacterized protein</fullName>
    </submittedName>
</protein>
<dbReference type="EMBL" id="RCHU02000014">
    <property type="protein sequence ID" value="KAL3573279.1"/>
    <property type="molecule type" value="Genomic_DNA"/>
</dbReference>
<gene>
    <name evidence="1" type="ORF">D5086_027183</name>
</gene>
<evidence type="ECO:0000313" key="2">
    <source>
        <dbReference type="Proteomes" id="UP000309997"/>
    </source>
</evidence>
<keyword evidence="2" id="KW-1185">Reference proteome</keyword>
<sequence>MVKLLKGFVRYNDFSNLGINPLALLAALGRSKHEKSHPLGFLLPKIRNLVQTVKFGKFSDDDLTKLTLQEVFKRQSAVSCISTVETGLDVLTNAIRCTIYGLWLRIIALVAKVQKLPRSIVAQSCWMTGAGICFESDILEYLARLQGVSTFSRVCEKAVPVLCSSCNPIHGILIAFLLHCLCLQLYSDRKTHKIRCSIALTLMIMACDSHMIRKRLASNWTYDSWCRLNSLLREFGAFTFSHFASLMLCMVPIVFLTGERTVMVICLLVENLSDTCLPS</sequence>
<name>A0ACC4B5J9_POPAL</name>
<accession>A0ACC4B5J9</accession>
<dbReference type="Proteomes" id="UP000309997">
    <property type="component" value="Unassembled WGS sequence"/>
</dbReference>
<reference evidence="1 2" key="1">
    <citation type="journal article" date="2024" name="Plant Biotechnol. J.">
        <title>Genome and CRISPR/Cas9 system of a widespread forest tree (Populus alba) in the world.</title>
        <authorList>
            <person name="Liu Y.J."/>
            <person name="Jiang P.F."/>
            <person name="Han X.M."/>
            <person name="Li X.Y."/>
            <person name="Wang H.M."/>
            <person name="Wang Y.J."/>
            <person name="Wang X.X."/>
            <person name="Zeng Q.Y."/>
        </authorList>
    </citation>
    <scope>NUCLEOTIDE SEQUENCE [LARGE SCALE GENOMIC DNA]</scope>
    <source>
        <strain evidence="2">cv. PAL-ZL1</strain>
    </source>
</reference>
<organism evidence="1 2">
    <name type="scientific">Populus alba</name>
    <name type="common">White poplar</name>
    <dbReference type="NCBI Taxonomy" id="43335"/>
    <lineage>
        <taxon>Eukaryota</taxon>
        <taxon>Viridiplantae</taxon>
        <taxon>Streptophyta</taxon>
        <taxon>Embryophyta</taxon>
        <taxon>Tracheophyta</taxon>
        <taxon>Spermatophyta</taxon>
        <taxon>Magnoliopsida</taxon>
        <taxon>eudicotyledons</taxon>
        <taxon>Gunneridae</taxon>
        <taxon>Pentapetalae</taxon>
        <taxon>rosids</taxon>
        <taxon>fabids</taxon>
        <taxon>Malpighiales</taxon>
        <taxon>Salicaceae</taxon>
        <taxon>Saliceae</taxon>
        <taxon>Populus</taxon>
    </lineage>
</organism>
<proteinExistence type="predicted"/>
<evidence type="ECO:0000313" key="1">
    <source>
        <dbReference type="EMBL" id="KAL3573279.1"/>
    </source>
</evidence>
<comment type="caution">
    <text evidence="1">The sequence shown here is derived from an EMBL/GenBank/DDBJ whole genome shotgun (WGS) entry which is preliminary data.</text>
</comment>